<evidence type="ECO:0000256" key="7">
    <source>
        <dbReference type="ARBA" id="ARBA00023049"/>
    </source>
</evidence>
<feature type="domain" description="Peptidase M4 C-terminal" evidence="11">
    <location>
        <begin position="345"/>
        <end position="511"/>
    </location>
</feature>
<dbReference type="GO" id="GO:0046872">
    <property type="term" value="F:metal ion binding"/>
    <property type="evidence" value="ECO:0007669"/>
    <property type="project" value="UniProtKB-KW"/>
</dbReference>
<dbReference type="InterPro" id="IPR027268">
    <property type="entry name" value="Peptidase_M4/M1_CTD_sf"/>
</dbReference>
<comment type="caution">
    <text evidence="13">The sequence shown here is derived from an EMBL/GenBank/DDBJ whole genome shotgun (WGS) entry which is preliminary data.</text>
</comment>
<evidence type="ECO:0000256" key="9">
    <source>
        <dbReference type="SAM" id="MobiDB-lite"/>
    </source>
</evidence>
<reference evidence="13 14" key="1">
    <citation type="submission" date="2020-04" db="EMBL/GenBank/DDBJ databases">
        <title>Draft genome of Pyxidicoccus fallax type strain.</title>
        <authorList>
            <person name="Whitworth D.E."/>
        </authorList>
    </citation>
    <scope>NUCLEOTIDE SEQUENCE [LARGE SCALE GENOMIC DNA]</scope>
    <source>
        <strain evidence="13 14">DSM 14698</strain>
    </source>
</reference>
<comment type="similarity">
    <text evidence="1">Belongs to the peptidase M4 family.</text>
</comment>
<evidence type="ECO:0000256" key="5">
    <source>
        <dbReference type="ARBA" id="ARBA00022801"/>
    </source>
</evidence>
<dbReference type="GO" id="GO:0004222">
    <property type="term" value="F:metalloendopeptidase activity"/>
    <property type="evidence" value="ECO:0007669"/>
    <property type="project" value="InterPro"/>
</dbReference>
<feature type="region of interest" description="Disordered" evidence="9">
    <location>
        <begin position="238"/>
        <end position="262"/>
    </location>
</feature>
<organism evidence="13 14">
    <name type="scientific">Pyxidicoccus fallax</name>
    <dbReference type="NCBI Taxonomy" id="394095"/>
    <lineage>
        <taxon>Bacteria</taxon>
        <taxon>Pseudomonadati</taxon>
        <taxon>Myxococcota</taxon>
        <taxon>Myxococcia</taxon>
        <taxon>Myxococcales</taxon>
        <taxon>Cystobacterineae</taxon>
        <taxon>Myxococcaceae</taxon>
        <taxon>Pyxidicoccus</taxon>
    </lineage>
</organism>
<evidence type="ECO:0000259" key="10">
    <source>
        <dbReference type="Pfam" id="PF01447"/>
    </source>
</evidence>
<dbReference type="AlphaFoldDB" id="A0A848LA09"/>
<dbReference type="SUPFAM" id="SSF55486">
    <property type="entry name" value="Metalloproteases ('zincins'), catalytic domain"/>
    <property type="match status" value="1"/>
</dbReference>
<evidence type="ECO:0000256" key="8">
    <source>
        <dbReference type="PIRSR" id="PIRSR623612-1"/>
    </source>
</evidence>
<evidence type="ECO:0000313" key="14">
    <source>
        <dbReference type="Proteomes" id="UP000518300"/>
    </source>
</evidence>
<evidence type="ECO:0000313" key="13">
    <source>
        <dbReference type="EMBL" id="NMO15092.1"/>
    </source>
</evidence>
<accession>A0A848LA09</accession>
<gene>
    <name evidence="13" type="ORF">HG543_09515</name>
</gene>
<keyword evidence="4" id="KW-0732">Signal</keyword>
<dbReference type="InterPro" id="IPR011096">
    <property type="entry name" value="FTP_domain"/>
</dbReference>
<dbReference type="Gene3D" id="2.60.20.10">
    <property type="entry name" value="Crystallins"/>
    <property type="match status" value="1"/>
</dbReference>
<keyword evidence="2" id="KW-0645">Protease</keyword>
<keyword evidence="5" id="KW-0378">Hydrolase</keyword>
<feature type="active site" evidence="8">
    <location>
        <position position="335"/>
    </location>
</feature>
<name>A0A848LA09_9BACT</name>
<evidence type="ECO:0000256" key="4">
    <source>
        <dbReference type="ARBA" id="ARBA00022729"/>
    </source>
</evidence>
<dbReference type="InterPro" id="IPR013856">
    <property type="entry name" value="Peptidase_M4_domain"/>
</dbReference>
<keyword evidence="3" id="KW-0479">Metal-binding</keyword>
<keyword evidence="7" id="KW-0482">Metalloprotease</keyword>
<proteinExistence type="inferred from homology"/>
<dbReference type="Gene3D" id="3.10.450.490">
    <property type="match status" value="1"/>
</dbReference>
<evidence type="ECO:0000256" key="3">
    <source>
        <dbReference type="ARBA" id="ARBA00022723"/>
    </source>
</evidence>
<dbReference type="Proteomes" id="UP000518300">
    <property type="component" value="Unassembled WGS sequence"/>
</dbReference>
<evidence type="ECO:0000256" key="6">
    <source>
        <dbReference type="ARBA" id="ARBA00022833"/>
    </source>
</evidence>
<dbReference type="InterPro" id="IPR050728">
    <property type="entry name" value="Zinc_Metalloprotease_M4"/>
</dbReference>
<dbReference type="InterPro" id="IPR023612">
    <property type="entry name" value="Peptidase_M4"/>
</dbReference>
<dbReference type="Gene3D" id="1.10.390.10">
    <property type="entry name" value="Neutral Protease Domain 2"/>
    <property type="match status" value="1"/>
</dbReference>
<feature type="domain" description="Peptidase M4" evidence="10">
    <location>
        <begin position="234"/>
        <end position="342"/>
    </location>
</feature>
<dbReference type="Pfam" id="PF07504">
    <property type="entry name" value="FTP"/>
    <property type="match status" value="1"/>
</dbReference>
<protein>
    <submittedName>
        <fullName evidence="13">Peptidase M4</fullName>
    </submittedName>
</protein>
<dbReference type="RefSeq" id="WP_169344386.1">
    <property type="nucleotide sequence ID" value="NZ_JABBJJ010000031.1"/>
</dbReference>
<dbReference type="PRINTS" id="PR00730">
    <property type="entry name" value="THERMOLYSIN"/>
</dbReference>
<dbReference type="PANTHER" id="PTHR33794">
    <property type="entry name" value="BACILLOLYSIN"/>
    <property type="match status" value="1"/>
</dbReference>
<dbReference type="GO" id="GO:0006508">
    <property type="term" value="P:proteolysis"/>
    <property type="evidence" value="ECO:0007669"/>
    <property type="project" value="UniProtKB-KW"/>
</dbReference>
<evidence type="ECO:0000256" key="1">
    <source>
        <dbReference type="ARBA" id="ARBA00009388"/>
    </source>
</evidence>
<dbReference type="PANTHER" id="PTHR33794:SF1">
    <property type="entry name" value="BACILLOLYSIN"/>
    <property type="match status" value="1"/>
</dbReference>
<keyword evidence="14" id="KW-1185">Reference proteome</keyword>
<evidence type="ECO:0000259" key="11">
    <source>
        <dbReference type="Pfam" id="PF02868"/>
    </source>
</evidence>
<evidence type="ECO:0000256" key="2">
    <source>
        <dbReference type="ARBA" id="ARBA00022670"/>
    </source>
</evidence>
<sequence>MAWLGAGIVACSSPTEEAPRDTGSAKDADVKSALARFKRAEVLGVQDDVPYFVRGDLGRVPPVSELRAREAGEDVRGLLNDLAPVFRLRGNDLVFRKQSLDEQGHRHLRFRQHHQGLPVIGGELVVHVDSQGLVYAANGSARGGPTASTDVKVAPEVAAKVAVSGSRAEPAFVDGPAERVFLRPEGEKELHLAWQVRVKGQRDGMPSDDLVYVDAKDGVLLAVHPRIHSARNRRVYSANNGTSLPGTLRRSEAGAPTGDSHVDQNFDRLGDAYNCYKTVFNRDSYDNAGATLISTVHYRSRYVNAYWDGTQLVYGDGDGVNSSELGKDLDVTVHELTHAVTERESDLIFSGESGGLNESISDIFAGICESWTRGWATDADVFKIGEDIWTPGIPGDALRYMSDPTQDGDSLDYYPDYTSGTDVHYSSGISNLVFTLLAKGGTHPRGKTAIHVTAIGVEKAARIFYKANTDLFTPSTSFPQARTATQQAAVQLGYDSNTVDSVTNAWAAVGVGAPASFMEPTPAHETPPNPVPDATLVQIPLSQVLTDPPRHDEESQVEDRFLPDLPILVNGVQYTAEQLRAQDIHLAHYVLDERSAELNVVQGFRTSAELQTYMRSTNQYPSEQPTSLQQALCNQHSVFFEHANYAGASFTVPPGLGLSYVGNTWNDRISSVWGSRCASWTVLGEHINLGGYWLWIGRGWSLNNLRGWGYYTGFWIFRSWHSWNDRVSSVILFW</sequence>
<dbReference type="CDD" id="cd09597">
    <property type="entry name" value="M4_TLP"/>
    <property type="match status" value="1"/>
</dbReference>
<feature type="active site" description="Proton donor" evidence="8">
    <location>
        <position position="424"/>
    </location>
</feature>
<feature type="domain" description="FTP" evidence="12">
    <location>
        <begin position="92"/>
        <end position="140"/>
    </location>
</feature>
<dbReference type="Pfam" id="PF01447">
    <property type="entry name" value="Peptidase_M4"/>
    <property type="match status" value="1"/>
</dbReference>
<keyword evidence="6" id="KW-0862">Zinc</keyword>
<dbReference type="Pfam" id="PF02868">
    <property type="entry name" value="Peptidase_M4_C"/>
    <property type="match status" value="1"/>
</dbReference>
<dbReference type="EMBL" id="JABBJJ010000031">
    <property type="protein sequence ID" value="NMO15092.1"/>
    <property type="molecule type" value="Genomic_DNA"/>
</dbReference>
<dbReference type="Gene3D" id="3.10.170.10">
    <property type="match status" value="1"/>
</dbReference>
<dbReference type="InterPro" id="IPR001570">
    <property type="entry name" value="Peptidase_M4_C_domain"/>
</dbReference>
<evidence type="ECO:0000259" key="12">
    <source>
        <dbReference type="Pfam" id="PF07504"/>
    </source>
</evidence>